<dbReference type="Proteomes" id="UP000178249">
    <property type="component" value="Unassembled WGS sequence"/>
</dbReference>
<feature type="compositionally biased region" description="Polar residues" evidence="1">
    <location>
        <begin position="78"/>
        <end position="97"/>
    </location>
</feature>
<feature type="region of interest" description="Disordered" evidence="1">
    <location>
        <begin position="74"/>
        <end position="101"/>
    </location>
</feature>
<comment type="caution">
    <text evidence="3">The sequence shown here is derived from an EMBL/GenBank/DDBJ whole genome shotgun (WGS) entry which is preliminary data.</text>
</comment>
<protein>
    <submittedName>
        <fullName evidence="3">Uncharacterized protein</fullName>
    </submittedName>
</protein>
<sequence>MDQMNQNAPQMNSSTPMPPASPTPKEGNLGGMIAIIVIVGLLLAGGWYYFTQVKGVLDQEPVETTLEEQAALDEQVADEQSIQNLGTQSSSDDTSSIEADVNATDLSGIDNTAASINADFQAQ</sequence>
<evidence type="ECO:0000256" key="2">
    <source>
        <dbReference type="SAM" id="Phobius"/>
    </source>
</evidence>
<feature type="region of interest" description="Disordered" evidence="1">
    <location>
        <begin position="1"/>
        <end position="26"/>
    </location>
</feature>
<proteinExistence type="predicted"/>
<organism evidence="3 4">
    <name type="scientific">Candidatus Kaiserbacteria bacterium RIFCSPHIGHO2_01_FULL_48_10</name>
    <dbReference type="NCBI Taxonomy" id="1798476"/>
    <lineage>
        <taxon>Bacteria</taxon>
        <taxon>Candidatus Kaiseribacteriota</taxon>
    </lineage>
</organism>
<gene>
    <name evidence="3" type="ORF">A2841_03945</name>
</gene>
<feature type="transmembrane region" description="Helical" evidence="2">
    <location>
        <begin position="29"/>
        <end position="50"/>
    </location>
</feature>
<keyword evidence="2" id="KW-1133">Transmembrane helix</keyword>
<keyword evidence="2" id="KW-0812">Transmembrane</keyword>
<feature type="compositionally biased region" description="Polar residues" evidence="1">
    <location>
        <begin position="1"/>
        <end position="12"/>
    </location>
</feature>
<keyword evidence="2" id="KW-0472">Membrane</keyword>
<reference evidence="3 4" key="1">
    <citation type="journal article" date="2016" name="Nat. Commun.">
        <title>Thousands of microbial genomes shed light on interconnected biogeochemical processes in an aquifer system.</title>
        <authorList>
            <person name="Anantharaman K."/>
            <person name="Brown C.T."/>
            <person name="Hug L.A."/>
            <person name="Sharon I."/>
            <person name="Castelle C.J."/>
            <person name="Probst A.J."/>
            <person name="Thomas B.C."/>
            <person name="Singh A."/>
            <person name="Wilkins M.J."/>
            <person name="Karaoz U."/>
            <person name="Brodie E.L."/>
            <person name="Williams K.H."/>
            <person name="Hubbard S.S."/>
            <person name="Banfield J.F."/>
        </authorList>
    </citation>
    <scope>NUCLEOTIDE SEQUENCE [LARGE SCALE GENOMIC DNA]</scope>
</reference>
<accession>A0A1F6C4K6</accession>
<dbReference type="AlphaFoldDB" id="A0A1F6C4K6"/>
<name>A0A1F6C4K6_9BACT</name>
<dbReference type="EMBL" id="MFKP01000021">
    <property type="protein sequence ID" value="OGG44125.1"/>
    <property type="molecule type" value="Genomic_DNA"/>
</dbReference>
<evidence type="ECO:0000313" key="3">
    <source>
        <dbReference type="EMBL" id="OGG44125.1"/>
    </source>
</evidence>
<evidence type="ECO:0000313" key="4">
    <source>
        <dbReference type="Proteomes" id="UP000178249"/>
    </source>
</evidence>
<evidence type="ECO:0000256" key="1">
    <source>
        <dbReference type="SAM" id="MobiDB-lite"/>
    </source>
</evidence>